<comment type="caution">
    <text evidence="1">The sequence shown here is derived from an EMBL/GenBank/DDBJ whole genome shotgun (WGS) entry which is preliminary data.</text>
</comment>
<evidence type="ECO:0000313" key="2">
    <source>
        <dbReference type="Proteomes" id="UP000810207"/>
    </source>
</evidence>
<sequence>MKPLSNTSSQELPEPHLVTYSSKEEITAALKEAGINKFHYIDDPWFNLLPDGIIEVFVKQQNVYFSDSP</sequence>
<proteinExistence type="predicted"/>
<reference evidence="1 2" key="1">
    <citation type="submission" date="2021-03" db="EMBL/GenBank/DDBJ databases">
        <title>Genomic Encyclopedia of Type Strains, Phase IV (KMG-IV): sequencing the most valuable type-strain genomes for metagenomic binning, comparative biology and taxonomic classification.</title>
        <authorList>
            <person name="Goeker M."/>
        </authorList>
    </citation>
    <scope>NUCLEOTIDE SEQUENCE [LARGE SCALE GENOMIC DNA]</scope>
    <source>
        <strain evidence="1 2">DSM 21292</strain>
    </source>
</reference>
<keyword evidence="2" id="KW-1185">Reference proteome</keyword>
<dbReference type="EMBL" id="JAGIKV010000012">
    <property type="protein sequence ID" value="MBP2246814.1"/>
    <property type="molecule type" value="Genomic_DNA"/>
</dbReference>
<accession>A0ABS4RVQ4</accession>
<gene>
    <name evidence="1" type="ORF">J2Z28_003465</name>
</gene>
<name>A0ABS4RVQ4_PAEXY</name>
<organism evidence="1 2">
    <name type="scientific">Paenibacillus xylanexedens</name>
    <dbReference type="NCBI Taxonomy" id="528191"/>
    <lineage>
        <taxon>Bacteria</taxon>
        <taxon>Bacillati</taxon>
        <taxon>Bacillota</taxon>
        <taxon>Bacilli</taxon>
        <taxon>Bacillales</taxon>
        <taxon>Paenibacillaceae</taxon>
        <taxon>Paenibacillus</taxon>
    </lineage>
</organism>
<protein>
    <submittedName>
        <fullName evidence="1">Uncharacterized protein</fullName>
    </submittedName>
</protein>
<dbReference type="Proteomes" id="UP000810207">
    <property type="component" value="Unassembled WGS sequence"/>
</dbReference>
<evidence type="ECO:0000313" key="1">
    <source>
        <dbReference type="EMBL" id="MBP2246814.1"/>
    </source>
</evidence>